<dbReference type="OrthoDB" id="5061070at2759"/>
<feature type="region of interest" description="Disordered" evidence="2">
    <location>
        <begin position="843"/>
        <end position="865"/>
    </location>
</feature>
<evidence type="ECO:0000313" key="5">
    <source>
        <dbReference type="EMBL" id="KAG5179162.1"/>
    </source>
</evidence>
<sequence>MRKRPLSSSAVSTAVSGFALLASLLLTGVARAAHGDFRRLSLQGLLECDGGNAAARGAAERLRGGAALPQEPPEAVGKQEHREQLYEAYNMLHSLAQDFHKPFDSPAVLVVGHQTSGKSALIEALMGFQFNQVGGGTKTRRPIALRMQYNPDCDQPRCYLTLENGREEPRSLSEIQAYIEAENKRLERDPIRSFDAREIMIRMEYRFCPNMILIDTPGLIQAPRGKHLNAQQQALLQVARESEQLVLQKMRCEDYIILCVEDTTDWKHATTRNVVMQVDPSLERTVLVCTKLDTKIPQFSTGEDLQDFIEAPLMQKMYGSLLGGPFFTSVPSGRVGRGRESTYLSNEAFVAGVRRAERDDSMGVAAKLGPAAGAYCLPRVGVSRLRRFLERRVEDCYKRNVARIVPLLQRELTKAEARLLATEREMSALSLDQLKAGAEDYREHFVRALGSAIQGTIQAPPDQFGETLESEQLQAGSFIDAGRVDTDQWDRLMEVEVGNSAHRLFGGAQYHRVLREFAYAVRHMSSPEITEDEIANAAGMGDMHDGVNFMRAACVIAVEKARLGFDPLLESLRVRAVHVLKRVFAVVEHMLKRDGLAMSEGHQKPFSFIVRRIYENFIEASVDDCLVRCRDDLKALTRFVTWDLGERSSGALHRSLPDTTTVQICSLARDYLDLMQLMEEAACTRSNADRTGAVVAALVRHVMGSWREHFARSVAMKFNCFFLMPFVDTFPFYLRTELDKVYSGDLAGLFDIAEARAALARRREELIAECKACHQIQGKFDLINAQLNAAHALYDRDAADTADALASLDAGAGGGWSSLELEDDEDSADEGLGALFGEAAGGDVATAEGGRGASQRAGDSLFDDLSEEEKGGVIVNAMRYGDDSDWDLSEFESEAPELQTQSRRRQQRYPPYVAARGDSPQPAVSLGGGGAGRASQRPTAAAFNRQSSKRHRQQWRNNEL</sequence>
<feature type="domain" description="Dynamin-type G" evidence="4">
    <location>
        <begin position="102"/>
        <end position="402"/>
    </location>
</feature>
<keyword evidence="6" id="KW-1185">Reference proteome</keyword>
<dbReference type="InterPro" id="IPR001401">
    <property type="entry name" value="Dynamin_GTPase"/>
</dbReference>
<keyword evidence="3" id="KW-0732">Signal</keyword>
<dbReference type="InterPro" id="IPR027417">
    <property type="entry name" value="P-loop_NTPase"/>
</dbReference>
<dbReference type="InterPro" id="IPR022812">
    <property type="entry name" value="Dynamin"/>
</dbReference>
<dbReference type="EMBL" id="JAFCMP010000490">
    <property type="protein sequence ID" value="KAG5179162.1"/>
    <property type="molecule type" value="Genomic_DNA"/>
</dbReference>
<keyword evidence="1" id="KW-0175">Coiled coil</keyword>
<dbReference type="SMART" id="SM00053">
    <property type="entry name" value="DYNc"/>
    <property type="match status" value="1"/>
</dbReference>
<evidence type="ECO:0000256" key="3">
    <source>
        <dbReference type="SAM" id="SignalP"/>
    </source>
</evidence>
<accession>A0A835YPI8</accession>
<dbReference type="AlphaFoldDB" id="A0A835YPI8"/>
<evidence type="ECO:0000256" key="1">
    <source>
        <dbReference type="SAM" id="Coils"/>
    </source>
</evidence>
<evidence type="ECO:0000259" key="4">
    <source>
        <dbReference type="PROSITE" id="PS51718"/>
    </source>
</evidence>
<dbReference type="PRINTS" id="PR00195">
    <property type="entry name" value="DYNAMIN"/>
</dbReference>
<dbReference type="SUPFAM" id="SSF52540">
    <property type="entry name" value="P-loop containing nucleoside triphosphate hydrolases"/>
    <property type="match status" value="1"/>
</dbReference>
<gene>
    <name evidence="5" type="ORF">JKP88DRAFT_201174</name>
</gene>
<dbReference type="PROSITE" id="PS51718">
    <property type="entry name" value="G_DYNAMIN_2"/>
    <property type="match status" value="1"/>
</dbReference>
<feature type="coiled-coil region" evidence="1">
    <location>
        <begin position="405"/>
        <end position="432"/>
    </location>
</feature>
<dbReference type="GO" id="GO:0005525">
    <property type="term" value="F:GTP binding"/>
    <property type="evidence" value="ECO:0007669"/>
    <property type="project" value="InterPro"/>
</dbReference>
<protein>
    <recommendedName>
        <fullName evidence="4">Dynamin-type G domain-containing protein</fullName>
    </recommendedName>
</protein>
<dbReference type="InterPro" id="IPR030381">
    <property type="entry name" value="G_DYNAMIN_dom"/>
</dbReference>
<dbReference type="PANTHER" id="PTHR11566">
    <property type="entry name" value="DYNAMIN"/>
    <property type="match status" value="1"/>
</dbReference>
<evidence type="ECO:0000313" key="6">
    <source>
        <dbReference type="Proteomes" id="UP000664859"/>
    </source>
</evidence>
<dbReference type="CDD" id="cd08771">
    <property type="entry name" value="DLP_1"/>
    <property type="match status" value="1"/>
</dbReference>
<comment type="caution">
    <text evidence="5">The sequence shown here is derived from an EMBL/GenBank/DDBJ whole genome shotgun (WGS) entry which is preliminary data.</text>
</comment>
<dbReference type="PANTHER" id="PTHR11566:SF78">
    <property type="entry name" value="DYNAMIN-LIKE PROTEIN ARC5"/>
    <property type="match status" value="1"/>
</dbReference>
<dbReference type="Pfam" id="PF00350">
    <property type="entry name" value="Dynamin_N"/>
    <property type="match status" value="1"/>
</dbReference>
<feature type="signal peptide" evidence="3">
    <location>
        <begin position="1"/>
        <end position="32"/>
    </location>
</feature>
<name>A0A835YPI8_9STRA</name>
<proteinExistence type="predicted"/>
<dbReference type="InterPro" id="IPR045063">
    <property type="entry name" value="Dynamin_N"/>
</dbReference>
<dbReference type="Gene3D" id="3.40.50.300">
    <property type="entry name" value="P-loop containing nucleotide triphosphate hydrolases"/>
    <property type="match status" value="1"/>
</dbReference>
<dbReference type="Proteomes" id="UP000664859">
    <property type="component" value="Unassembled WGS sequence"/>
</dbReference>
<dbReference type="GO" id="GO:0005737">
    <property type="term" value="C:cytoplasm"/>
    <property type="evidence" value="ECO:0007669"/>
    <property type="project" value="TreeGrafter"/>
</dbReference>
<evidence type="ECO:0000256" key="2">
    <source>
        <dbReference type="SAM" id="MobiDB-lite"/>
    </source>
</evidence>
<feature type="chain" id="PRO_5032923952" description="Dynamin-type G domain-containing protein" evidence="3">
    <location>
        <begin position="33"/>
        <end position="960"/>
    </location>
</feature>
<dbReference type="GO" id="GO:0005874">
    <property type="term" value="C:microtubule"/>
    <property type="evidence" value="ECO:0007669"/>
    <property type="project" value="TreeGrafter"/>
</dbReference>
<feature type="region of interest" description="Disordered" evidence="2">
    <location>
        <begin position="894"/>
        <end position="960"/>
    </location>
</feature>
<dbReference type="GO" id="GO:0003924">
    <property type="term" value="F:GTPase activity"/>
    <property type="evidence" value="ECO:0007669"/>
    <property type="project" value="InterPro"/>
</dbReference>
<dbReference type="GO" id="GO:0016020">
    <property type="term" value="C:membrane"/>
    <property type="evidence" value="ECO:0007669"/>
    <property type="project" value="TreeGrafter"/>
</dbReference>
<reference evidence="5" key="1">
    <citation type="submission" date="2021-02" db="EMBL/GenBank/DDBJ databases">
        <title>First Annotated Genome of the Yellow-green Alga Tribonema minus.</title>
        <authorList>
            <person name="Mahan K.M."/>
        </authorList>
    </citation>
    <scope>NUCLEOTIDE SEQUENCE</scope>
    <source>
        <strain evidence="5">UTEX B ZZ1240</strain>
    </source>
</reference>
<organism evidence="5 6">
    <name type="scientific">Tribonema minus</name>
    <dbReference type="NCBI Taxonomy" id="303371"/>
    <lineage>
        <taxon>Eukaryota</taxon>
        <taxon>Sar</taxon>
        <taxon>Stramenopiles</taxon>
        <taxon>Ochrophyta</taxon>
        <taxon>PX clade</taxon>
        <taxon>Xanthophyceae</taxon>
        <taxon>Tribonematales</taxon>
        <taxon>Tribonemataceae</taxon>
        <taxon>Tribonema</taxon>
    </lineage>
</organism>
<dbReference type="GO" id="GO:0008017">
    <property type="term" value="F:microtubule binding"/>
    <property type="evidence" value="ECO:0007669"/>
    <property type="project" value="TreeGrafter"/>
</dbReference>